<gene>
    <name evidence="2" type="ORF">SPRG_09344</name>
</gene>
<name>A0A067CF05_SAPPC</name>
<feature type="region of interest" description="Disordered" evidence="1">
    <location>
        <begin position="76"/>
        <end position="105"/>
    </location>
</feature>
<evidence type="ECO:0000313" key="2">
    <source>
        <dbReference type="EMBL" id="KDO25402.1"/>
    </source>
</evidence>
<dbReference type="AlphaFoldDB" id="A0A067CF05"/>
<dbReference type="VEuPathDB" id="FungiDB:SPRG_09344"/>
<dbReference type="KEGG" id="spar:SPRG_09344"/>
<dbReference type="EMBL" id="KK583232">
    <property type="protein sequence ID" value="KDO25402.1"/>
    <property type="molecule type" value="Genomic_DNA"/>
</dbReference>
<protein>
    <submittedName>
        <fullName evidence="2">Uncharacterized protein</fullName>
    </submittedName>
</protein>
<sequence>MSDEPNTRRGKKSDKARRNFELNGKYSAKHVRQMNAATQSSDQPVTPTTAPAKKRRFAADRDAWKESTELVIMCLTRGHKRPRATTEEQDAPPRRRLRSHGPVNE</sequence>
<proteinExistence type="predicted"/>
<evidence type="ECO:0000256" key="1">
    <source>
        <dbReference type="SAM" id="MobiDB-lite"/>
    </source>
</evidence>
<dbReference type="GeneID" id="24131513"/>
<accession>A0A067CF05</accession>
<dbReference type="Proteomes" id="UP000030745">
    <property type="component" value="Unassembled WGS sequence"/>
</dbReference>
<feature type="compositionally biased region" description="Polar residues" evidence="1">
    <location>
        <begin position="35"/>
        <end position="49"/>
    </location>
</feature>
<reference evidence="2 3" key="1">
    <citation type="journal article" date="2013" name="PLoS Genet.">
        <title>Distinctive expansion of potential virulence genes in the genome of the oomycete fish pathogen Saprolegnia parasitica.</title>
        <authorList>
            <person name="Jiang R.H."/>
            <person name="de Bruijn I."/>
            <person name="Haas B.J."/>
            <person name="Belmonte R."/>
            <person name="Lobach L."/>
            <person name="Christie J."/>
            <person name="van den Ackerveken G."/>
            <person name="Bottin A."/>
            <person name="Bulone V."/>
            <person name="Diaz-Moreno S.M."/>
            <person name="Dumas B."/>
            <person name="Fan L."/>
            <person name="Gaulin E."/>
            <person name="Govers F."/>
            <person name="Grenville-Briggs L.J."/>
            <person name="Horner N.R."/>
            <person name="Levin J.Z."/>
            <person name="Mammella M."/>
            <person name="Meijer H.J."/>
            <person name="Morris P."/>
            <person name="Nusbaum C."/>
            <person name="Oome S."/>
            <person name="Phillips A.J."/>
            <person name="van Rooyen D."/>
            <person name="Rzeszutek E."/>
            <person name="Saraiva M."/>
            <person name="Secombes C.J."/>
            <person name="Seidl M.F."/>
            <person name="Snel B."/>
            <person name="Stassen J.H."/>
            <person name="Sykes S."/>
            <person name="Tripathy S."/>
            <person name="van den Berg H."/>
            <person name="Vega-Arreguin J.C."/>
            <person name="Wawra S."/>
            <person name="Young S.K."/>
            <person name="Zeng Q."/>
            <person name="Dieguez-Uribeondo J."/>
            <person name="Russ C."/>
            <person name="Tyler B.M."/>
            <person name="van West P."/>
        </authorList>
    </citation>
    <scope>NUCLEOTIDE SEQUENCE [LARGE SCALE GENOMIC DNA]</scope>
    <source>
        <strain evidence="2 3">CBS 223.65</strain>
    </source>
</reference>
<dbReference type="RefSeq" id="XP_012203830.1">
    <property type="nucleotide sequence ID" value="XM_012348440.1"/>
</dbReference>
<organism evidence="2 3">
    <name type="scientific">Saprolegnia parasitica (strain CBS 223.65)</name>
    <dbReference type="NCBI Taxonomy" id="695850"/>
    <lineage>
        <taxon>Eukaryota</taxon>
        <taxon>Sar</taxon>
        <taxon>Stramenopiles</taxon>
        <taxon>Oomycota</taxon>
        <taxon>Saprolegniomycetes</taxon>
        <taxon>Saprolegniales</taxon>
        <taxon>Saprolegniaceae</taxon>
        <taxon>Saprolegnia</taxon>
    </lineage>
</organism>
<feature type="region of interest" description="Disordered" evidence="1">
    <location>
        <begin position="1"/>
        <end position="61"/>
    </location>
</feature>
<keyword evidence="3" id="KW-1185">Reference proteome</keyword>
<evidence type="ECO:0000313" key="3">
    <source>
        <dbReference type="Proteomes" id="UP000030745"/>
    </source>
</evidence>